<dbReference type="Bgee" id="ENSXETG00000036251">
    <property type="expression patterns" value="Expressed in gastrula"/>
</dbReference>
<evidence type="ECO:0000313" key="2">
    <source>
        <dbReference type="Ensembl" id="ENSXETP00000082281"/>
    </source>
</evidence>
<dbReference type="Ensembl" id="ENSXETT00000078139">
    <property type="protein sequence ID" value="ENSXETP00000082281"/>
    <property type="gene ID" value="ENSXETG00000036251"/>
</dbReference>
<name>A0A6I8RNQ8_XENTR</name>
<protein>
    <submittedName>
        <fullName evidence="2">Uncharacterized protein</fullName>
    </submittedName>
</protein>
<proteinExistence type="predicted"/>
<dbReference type="AlphaFoldDB" id="A0A6I8RNQ8"/>
<keyword evidence="1" id="KW-0472">Membrane</keyword>
<organism evidence="2">
    <name type="scientific">Xenopus tropicalis</name>
    <name type="common">Western clawed frog</name>
    <name type="synonym">Silurana tropicalis</name>
    <dbReference type="NCBI Taxonomy" id="8364"/>
    <lineage>
        <taxon>Eukaryota</taxon>
        <taxon>Metazoa</taxon>
        <taxon>Chordata</taxon>
        <taxon>Craniata</taxon>
        <taxon>Vertebrata</taxon>
        <taxon>Euteleostomi</taxon>
        <taxon>Amphibia</taxon>
        <taxon>Batrachia</taxon>
        <taxon>Anura</taxon>
        <taxon>Pipoidea</taxon>
        <taxon>Pipidae</taxon>
        <taxon>Xenopodinae</taxon>
        <taxon>Xenopus</taxon>
        <taxon>Silurana</taxon>
    </lineage>
</organism>
<keyword evidence="1" id="KW-1133">Transmembrane helix</keyword>
<feature type="transmembrane region" description="Helical" evidence="1">
    <location>
        <begin position="6"/>
        <end position="27"/>
    </location>
</feature>
<dbReference type="InParanoid" id="A0A6I8RNQ8"/>
<evidence type="ECO:0000256" key="1">
    <source>
        <dbReference type="SAM" id="Phobius"/>
    </source>
</evidence>
<keyword evidence="1" id="KW-0812">Transmembrane</keyword>
<reference evidence="2" key="1">
    <citation type="journal article" date="2010" name="Science">
        <title>The genome of the Western clawed frog Xenopus tropicalis.</title>
        <authorList>
            <person name="Hellsten U."/>
            <person name="Harland R.M."/>
            <person name="Gilchrist M.J."/>
            <person name="Hendrix D."/>
            <person name="Jurka J."/>
            <person name="Kapitonov V."/>
            <person name="Ovcharenko I."/>
            <person name="Putnam N.H."/>
            <person name="Shu S."/>
            <person name="Taher L."/>
            <person name="Blitz I.L."/>
            <person name="Blumberg B."/>
            <person name="Dichmann D.S."/>
            <person name="Dubchak I."/>
            <person name="Amaya E."/>
            <person name="Detter J.C."/>
            <person name="Fletcher R."/>
            <person name="Gerhard D.S."/>
            <person name="Goodstein D."/>
            <person name="Graves T."/>
            <person name="Grigoriev I.V."/>
            <person name="Grimwood J."/>
            <person name="Kawashima T."/>
            <person name="Lindquist E."/>
            <person name="Lucas S.M."/>
            <person name="Mead P.E."/>
            <person name="Mitros T."/>
            <person name="Ogino H."/>
            <person name="Ohta Y."/>
            <person name="Poliakov A.V."/>
            <person name="Pollet N."/>
            <person name="Robert J."/>
            <person name="Salamov A."/>
            <person name="Sater A.K."/>
            <person name="Schmutz J."/>
            <person name="Terry A."/>
            <person name="Vize P.D."/>
            <person name="Warren W.C."/>
            <person name="Wells D."/>
            <person name="Wills A."/>
            <person name="Wilson R.K."/>
            <person name="Zimmerman L.B."/>
            <person name="Zorn A.M."/>
            <person name="Grainger R."/>
            <person name="Grammer T."/>
            <person name="Khokha M.K."/>
            <person name="Richardson P.M."/>
            <person name="Rokhsar D.S."/>
        </authorList>
    </citation>
    <scope>NUCLEOTIDE SEQUENCE [LARGE SCALE GENOMIC DNA]</scope>
    <source>
        <strain evidence="2">Nigerian</strain>
    </source>
</reference>
<accession>A0A6I8RNQ8</accession>
<reference evidence="2" key="2">
    <citation type="submission" date="2020-05" db="UniProtKB">
        <authorList>
            <consortium name="Ensembl"/>
        </authorList>
    </citation>
    <scope>IDENTIFICATION</scope>
</reference>
<sequence length="118" mass="12639">PPSAASASGSPAASFYTVVFIYLYSLLSKKTIAEGSHIPIEKGVDAAVEGDKTYTQELHNIGAECGCSSETKIRAETRSRQKRYVPRHNSAGNAGHVPFCLKSPSLASLMAFIRPWGP</sequence>